<name>A0A4Q0T675_9BACT</name>
<evidence type="ECO:0000313" key="3">
    <source>
        <dbReference type="Proteomes" id="UP000289437"/>
    </source>
</evidence>
<keyword evidence="3" id="KW-1185">Reference proteome</keyword>
<feature type="transmembrane region" description="Helical" evidence="1">
    <location>
        <begin position="342"/>
        <end position="362"/>
    </location>
</feature>
<keyword evidence="1" id="KW-1133">Transmembrane helix</keyword>
<feature type="transmembrane region" description="Helical" evidence="1">
    <location>
        <begin position="214"/>
        <end position="232"/>
    </location>
</feature>
<feature type="transmembrane region" description="Helical" evidence="1">
    <location>
        <begin position="394"/>
        <end position="413"/>
    </location>
</feature>
<reference evidence="2 3" key="1">
    <citation type="submission" date="2018-11" db="EMBL/GenBank/DDBJ databases">
        <authorList>
            <person name="Mardanov A.V."/>
            <person name="Ravin N.V."/>
            <person name="Dedysh S.N."/>
        </authorList>
    </citation>
    <scope>NUCLEOTIDE SEQUENCE [LARGE SCALE GENOMIC DNA]</scope>
    <source>
        <strain evidence="2 3">AF10</strain>
    </source>
</reference>
<dbReference type="RefSeq" id="WP_128912461.1">
    <property type="nucleotide sequence ID" value="NZ_RDSM01000001.1"/>
</dbReference>
<sequence>MAHLDLSQTPAGTSGRVPFWRQPTVQIWLAIGAVASLCVFILPFAFPPTTPSQSASYAVGFGNRVAMLSTVFVSAAVAILLWWRRIGARITDPPEQGTMPLSWLAWASAAAIIFHAFLGWRVAIADVYYCDASYFLTQVGRHLHDHAVLYKDIEFAYGPLLFYWPELFIRVLAPLGLKAPGAYMVSLTVMQLAGLGIIFYAIQSLPLTRRLKGVAMLTMAFGTLTPLLGLNYTLLRFALPYAGILWITAQAGVWRQSILFGLAQILMLSISPELGVAFAGGAGAYGLYRAAMDRDSRWLAACAAPLVGLAVAAVLLGRNYFEMMLRFAGGNFAGVIEAKPHLEILLLAAIALSPFAIAGYVRRYGREAGPMIGLYIAALGMVPAGLGRCDELHTFFAGIGVLLLSLVAVSAYQNVWSTVWVALFIVSAVYSTASQAILYKPLEKQVISGNIWPDNVDVAHLEAVTGGAKIAAPFKLPIRVMEALTQNGQFAPGYFCFMINSQDIPGQERKIAEMRQVPYVLFPTQDYRIFEMGDNRRRFVIMRFGITYTKKHVFNSGELLEQEVAKNWQRVEDFGGYTLYRQK</sequence>
<protein>
    <recommendedName>
        <fullName evidence="4">Arabinofuranosyltransferase AftA N-terminal domain-containing protein</fullName>
    </recommendedName>
</protein>
<dbReference type="EMBL" id="RDSM01000001">
    <property type="protein sequence ID" value="RXH58472.1"/>
    <property type="molecule type" value="Genomic_DNA"/>
</dbReference>
<dbReference type="AlphaFoldDB" id="A0A4Q0T675"/>
<feature type="transmembrane region" description="Helical" evidence="1">
    <location>
        <begin position="65"/>
        <end position="83"/>
    </location>
</feature>
<feature type="transmembrane region" description="Helical" evidence="1">
    <location>
        <begin position="266"/>
        <end position="286"/>
    </location>
</feature>
<dbReference type="OrthoDB" id="121404at2"/>
<evidence type="ECO:0000256" key="1">
    <source>
        <dbReference type="SAM" id="Phobius"/>
    </source>
</evidence>
<accession>A0A4Q0T675</accession>
<feature type="transmembrane region" description="Helical" evidence="1">
    <location>
        <begin position="298"/>
        <end position="321"/>
    </location>
</feature>
<evidence type="ECO:0000313" key="2">
    <source>
        <dbReference type="EMBL" id="RXH58472.1"/>
    </source>
</evidence>
<dbReference type="Proteomes" id="UP000289437">
    <property type="component" value="Unassembled WGS sequence"/>
</dbReference>
<feature type="transmembrane region" description="Helical" evidence="1">
    <location>
        <begin position="103"/>
        <end position="124"/>
    </location>
</feature>
<organism evidence="2 3">
    <name type="scientific">Granulicella sibirica</name>
    <dbReference type="NCBI Taxonomy" id="2479048"/>
    <lineage>
        <taxon>Bacteria</taxon>
        <taxon>Pseudomonadati</taxon>
        <taxon>Acidobacteriota</taxon>
        <taxon>Terriglobia</taxon>
        <taxon>Terriglobales</taxon>
        <taxon>Acidobacteriaceae</taxon>
        <taxon>Granulicella</taxon>
    </lineage>
</organism>
<feature type="transmembrane region" description="Helical" evidence="1">
    <location>
        <begin position="182"/>
        <end position="202"/>
    </location>
</feature>
<proteinExistence type="predicted"/>
<keyword evidence="1" id="KW-0472">Membrane</keyword>
<evidence type="ECO:0008006" key="4">
    <source>
        <dbReference type="Google" id="ProtNLM"/>
    </source>
</evidence>
<comment type="caution">
    <text evidence="2">The sequence shown here is derived from an EMBL/GenBank/DDBJ whole genome shotgun (WGS) entry which is preliminary data.</text>
</comment>
<reference evidence="3" key="2">
    <citation type="submission" date="2019-02" db="EMBL/GenBank/DDBJ databases">
        <title>Granulicella sibirica sp. nov., a psychrotolerant acidobacterium isolated from an organic soil layer in forested tundra, West Siberia.</title>
        <authorList>
            <person name="Oshkin I.Y."/>
            <person name="Kulichevskaya I.S."/>
            <person name="Rijpstra W.I.C."/>
            <person name="Sinninghe Damste J.S."/>
            <person name="Rakitin A.L."/>
            <person name="Ravin N.V."/>
            <person name="Dedysh S.N."/>
        </authorList>
    </citation>
    <scope>NUCLEOTIDE SEQUENCE [LARGE SCALE GENOMIC DNA]</scope>
    <source>
        <strain evidence="3">AF10</strain>
    </source>
</reference>
<keyword evidence="1" id="KW-0812">Transmembrane</keyword>
<feature type="transmembrane region" description="Helical" evidence="1">
    <location>
        <begin position="368"/>
        <end position="387"/>
    </location>
</feature>
<feature type="transmembrane region" description="Helical" evidence="1">
    <location>
        <begin position="419"/>
        <end position="439"/>
    </location>
</feature>
<gene>
    <name evidence="2" type="ORF">GRAN_1782</name>
</gene>
<feature type="transmembrane region" description="Helical" evidence="1">
    <location>
        <begin position="25"/>
        <end position="45"/>
    </location>
</feature>